<comment type="caution">
    <text evidence="2">The sequence shown here is derived from an EMBL/GenBank/DDBJ whole genome shotgun (WGS) entry which is preliminary data.</text>
</comment>
<accession>A0A2J7PHK2</accession>
<evidence type="ECO:0000313" key="2">
    <source>
        <dbReference type="EMBL" id="PNF15810.1"/>
    </source>
</evidence>
<name>A0A2J7PHK2_9NEOP</name>
<evidence type="ECO:0000313" key="3">
    <source>
        <dbReference type="Proteomes" id="UP000235965"/>
    </source>
</evidence>
<proteinExistence type="predicted"/>
<reference evidence="2 3" key="1">
    <citation type="submission" date="2017-12" db="EMBL/GenBank/DDBJ databases">
        <title>Hemimetabolous genomes reveal molecular basis of termite eusociality.</title>
        <authorList>
            <person name="Harrison M.C."/>
            <person name="Jongepier E."/>
            <person name="Robertson H.M."/>
            <person name="Arning N."/>
            <person name="Bitard-Feildel T."/>
            <person name="Chao H."/>
            <person name="Childers C.P."/>
            <person name="Dinh H."/>
            <person name="Doddapaneni H."/>
            <person name="Dugan S."/>
            <person name="Gowin J."/>
            <person name="Greiner C."/>
            <person name="Han Y."/>
            <person name="Hu H."/>
            <person name="Hughes D.S.T."/>
            <person name="Huylmans A.-K."/>
            <person name="Kemena C."/>
            <person name="Kremer L.P.M."/>
            <person name="Lee S.L."/>
            <person name="Lopez-Ezquerra A."/>
            <person name="Mallet L."/>
            <person name="Monroy-Kuhn J.M."/>
            <person name="Moser A."/>
            <person name="Murali S.C."/>
            <person name="Muzny D.M."/>
            <person name="Otani S."/>
            <person name="Piulachs M.-D."/>
            <person name="Poelchau M."/>
            <person name="Qu J."/>
            <person name="Schaub F."/>
            <person name="Wada-Katsumata A."/>
            <person name="Worley K.C."/>
            <person name="Xie Q."/>
            <person name="Ylla G."/>
            <person name="Poulsen M."/>
            <person name="Gibbs R.A."/>
            <person name="Schal C."/>
            <person name="Richards S."/>
            <person name="Belles X."/>
            <person name="Korb J."/>
            <person name="Bornberg-Bauer E."/>
        </authorList>
    </citation>
    <scope>NUCLEOTIDE SEQUENCE [LARGE SCALE GENOMIC DNA]</scope>
    <source>
        <tissue evidence="2">Whole body</tissue>
    </source>
</reference>
<sequence>MGIGSRRRVCRFFLMHLMLFLTIANGFCCAWFVYPILCWCWCEAHVITRVEAGSDTFTVALPVVK</sequence>
<keyword evidence="1" id="KW-0812">Transmembrane</keyword>
<organism evidence="2 3">
    <name type="scientific">Cryptotermes secundus</name>
    <dbReference type="NCBI Taxonomy" id="105785"/>
    <lineage>
        <taxon>Eukaryota</taxon>
        <taxon>Metazoa</taxon>
        <taxon>Ecdysozoa</taxon>
        <taxon>Arthropoda</taxon>
        <taxon>Hexapoda</taxon>
        <taxon>Insecta</taxon>
        <taxon>Pterygota</taxon>
        <taxon>Neoptera</taxon>
        <taxon>Polyneoptera</taxon>
        <taxon>Dictyoptera</taxon>
        <taxon>Blattodea</taxon>
        <taxon>Blattoidea</taxon>
        <taxon>Termitoidae</taxon>
        <taxon>Kalotermitidae</taxon>
        <taxon>Cryptotermitinae</taxon>
        <taxon>Cryptotermes</taxon>
    </lineage>
</organism>
<feature type="transmembrane region" description="Helical" evidence="1">
    <location>
        <begin position="12"/>
        <end position="34"/>
    </location>
</feature>
<gene>
    <name evidence="2" type="ORF">B7P43_G10428</name>
</gene>
<keyword evidence="3" id="KW-1185">Reference proteome</keyword>
<keyword evidence="1" id="KW-1133">Transmembrane helix</keyword>
<protein>
    <submittedName>
        <fullName evidence="2">Uncharacterized protein</fullName>
    </submittedName>
</protein>
<evidence type="ECO:0000256" key="1">
    <source>
        <dbReference type="SAM" id="Phobius"/>
    </source>
</evidence>
<dbReference type="EMBL" id="NEVH01025136">
    <property type="protein sequence ID" value="PNF15810.1"/>
    <property type="molecule type" value="Genomic_DNA"/>
</dbReference>
<dbReference type="InParanoid" id="A0A2J7PHK2"/>
<keyword evidence="1" id="KW-0472">Membrane</keyword>
<dbReference type="AlphaFoldDB" id="A0A2J7PHK2"/>
<dbReference type="Proteomes" id="UP000235965">
    <property type="component" value="Unassembled WGS sequence"/>
</dbReference>